<dbReference type="CDD" id="cd01949">
    <property type="entry name" value="GGDEF"/>
    <property type="match status" value="1"/>
</dbReference>
<dbReference type="STRING" id="2074.BG845_02807"/>
<dbReference type="Gene3D" id="3.30.70.270">
    <property type="match status" value="1"/>
</dbReference>
<feature type="transmembrane region" description="Helical" evidence="2">
    <location>
        <begin position="212"/>
        <end position="237"/>
    </location>
</feature>
<reference evidence="4 5" key="1">
    <citation type="submission" date="2016-09" db="EMBL/GenBank/DDBJ databases">
        <title>Pseudonocardia autotrophica DSM535, a candidate organism with high potential of specific P450 cytochromes.</title>
        <authorList>
            <person name="Grumaz C."/>
            <person name="Vainshtein Y."/>
            <person name="Kirstahler P."/>
            <person name="Sohn K."/>
        </authorList>
    </citation>
    <scope>NUCLEOTIDE SEQUENCE [LARGE SCALE GENOMIC DNA]</scope>
    <source>
        <strain evidence="4 5">DSM 535</strain>
    </source>
</reference>
<proteinExistence type="predicted"/>
<sequence>MRAELGRHCAKGDFDHSARPVDGYDRELYRLDGGFGPGTTRGGGMTSPPAPLFRIDRWQVWRVPSSLLGAMLAVELLAGALTLSDLVLRPDLDPATLGLLLTLTVAGLLHTEIVVGIERIRRYTADTHHVNLTSVWTLAAALLLPPALGAVVVVVLYTHLYWRVLRPVPLPDRRPAYREVYNASTVIVAVHGASAIVGATGPGGVYEGLPPILGLVLALLVYTVVNTCLVLGAVAIVNPESRILQILFGGDELVLELATLCLGALTAVALLTVGPLAAVLAVPPIIVLHRTIQVRHLREKADLDAKTGLLNHAAWSVRSAHALQVAERERRQAALLLLDLDHFKEINDTHGHLYGDQVLAATAQVLREELRDHDLVGRFGGEEFVVLLPRLSGHDGQDEVRQIAERLRTRVSGQQEGVGPGTGASNSGPRPGRDGLGITVSIGGALFPADGTGTTALLEVADSALYAAKRAGRDAVRIGRHQFPRPEIPEQTGEASEQTG</sequence>
<dbReference type="Pfam" id="PF00990">
    <property type="entry name" value="GGDEF"/>
    <property type="match status" value="1"/>
</dbReference>
<dbReference type="EMBL" id="MIGB01000013">
    <property type="protein sequence ID" value="OSY40403.1"/>
    <property type="molecule type" value="Genomic_DNA"/>
</dbReference>
<dbReference type="GO" id="GO:0052621">
    <property type="term" value="F:diguanylate cyclase activity"/>
    <property type="evidence" value="ECO:0007669"/>
    <property type="project" value="UniProtKB-EC"/>
</dbReference>
<keyword evidence="4" id="KW-0808">Transferase</keyword>
<dbReference type="GO" id="GO:1902201">
    <property type="term" value="P:negative regulation of bacterial-type flagellum-dependent cell motility"/>
    <property type="evidence" value="ECO:0007669"/>
    <property type="project" value="TreeGrafter"/>
</dbReference>
<feature type="region of interest" description="Disordered" evidence="1">
    <location>
        <begin position="480"/>
        <end position="500"/>
    </location>
</feature>
<keyword evidence="2" id="KW-1133">Transmembrane helix</keyword>
<feature type="region of interest" description="Disordered" evidence="1">
    <location>
        <begin position="410"/>
        <end position="436"/>
    </location>
</feature>
<dbReference type="InterPro" id="IPR029787">
    <property type="entry name" value="Nucleotide_cyclase"/>
</dbReference>
<evidence type="ECO:0000313" key="5">
    <source>
        <dbReference type="Proteomes" id="UP000194360"/>
    </source>
</evidence>
<feature type="transmembrane region" description="Helical" evidence="2">
    <location>
        <begin position="95"/>
        <end position="115"/>
    </location>
</feature>
<keyword evidence="4" id="KW-0548">Nucleotidyltransferase</keyword>
<dbReference type="FunFam" id="3.30.70.270:FF:000001">
    <property type="entry name" value="Diguanylate cyclase domain protein"/>
    <property type="match status" value="1"/>
</dbReference>
<keyword evidence="2" id="KW-0472">Membrane</keyword>
<dbReference type="SMART" id="SM00267">
    <property type="entry name" value="GGDEF"/>
    <property type="match status" value="1"/>
</dbReference>
<feature type="transmembrane region" description="Helical" evidence="2">
    <location>
        <begin position="257"/>
        <end position="288"/>
    </location>
</feature>
<dbReference type="GO" id="GO:0043709">
    <property type="term" value="P:cell adhesion involved in single-species biofilm formation"/>
    <property type="evidence" value="ECO:0007669"/>
    <property type="project" value="TreeGrafter"/>
</dbReference>
<keyword evidence="2" id="KW-0812">Transmembrane</keyword>
<name>A0A1Y2MYZ9_PSEAH</name>
<dbReference type="InterPro" id="IPR050469">
    <property type="entry name" value="Diguanylate_Cyclase"/>
</dbReference>
<feature type="domain" description="GGDEF" evidence="3">
    <location>
        <begin position="331"/>
        <end position="481"/>
    </location>
</feature>
<feature type="transmembrane region" description="Helical" evidence="2">
    <location>
        <begin position="180"/>
        <end position="200"/>
    </location>
</feature>
<evidence type="ECO:0000256" key="2">
    <source>
        <dbReference type="SAM" id="Phobius"/>
    </source>
</evidence>
<dbReference type="AlphaFoldDB" id="A0A1Y2MYZ9"/>
<dbReference type="PANTHER" id="PTHR45138:SF9">
    <property type="entry name" value="DIGUANYLATE CYCLASE DGCM-RELATED"/>
    <property type="match status" value="1"/>
</dbReference>
<evidence type="ECO:0000256" key="1">
    <source>
        <dbReference type="SAM" id="MobiDB-lite"/>
    </source>
</evidence>
<feature type="transmembrane region" description="Helical" evidence="2">
    <location>
        <begin position="135"/>
        <end position="160"/>
    </location>
</feature>
<dbReference type="SUPFAM" id="SSF55073">
    <property type="entry name" value="Nucleotide cyclase"/>
    <property type="match status" value="1"/>
</dbReference>
<feature type="transmembrane region" description="Helical" evidence="2">
    <location>
        <begin position="63"/>
        <end position="83"/>
    </location>
</feature>
<dbReference type="NCBIfam" id="TIGR00254">
    <property type="entry name" value="GGDEF"/>
    <property type="match status" value="1"/>
</dbReference>
<keyword evidence="5" id="KW-1185">Reference proteome</keyword>
<dbReference type="PANTHER" id="PTHR45138">
    <property type="entry name" value="REGULATORY COMPONENTS OF SENSORY TRANSDUCTION SYSTEM"/>
    <property type="match status" value="1"/>
</dbReference>
<dbReference type="Proteomes" id="UP000194360">
    <property type="component" value="Unassembled WGS sequence"/>
</dbReference>
<dbReference type="PROSITE" id="PS50887">
    <property type="entry name" value="GGDEF"/>
    <property type="match status" value="1"/>
</dbReference>
<protein>
    <submittedName>
        <fullName evidence="4">Diguanylate cyclase DosC</fullName>
        <ecNumber evidence="4">2.7.7.65</ecNumber>
    </submittedName>
</protein>
<gene>
    <name evidence="4" type="primary">dosC_1</name>
    <name evidence="4" type="ORF">BG845_02807</name>
</gene>
<dbReference type="GO" id="GO:0005886">
    <property type="term" value="C:plasma membrane"/>
    <property type="evidence" value="ECO:0007669"/>
    <property type="project" value="TreeGrafter"/>
</dbReference>
<dbReference type="InterPro" id="IPR043128">
    <property type="entry name" value="Rev_trsase/Diguanyl_cyclase"/>
</dbReference>
<dbReference type="EC" id="2.7.7.65" evidence="4"/>
<organism evidence="4 5">
    <name type="scientific">Pseudonocardia autotrophica</name>
    <name type="common">Amycolata autotrophica</name>
    <name type="synonym">Nocardia autotrophica</name>
    <dbReference type="NCBI Taxonomy" id="2074"/>
    <lineage>
        <taxon>Bacteria</taxon>
        <taxon>Bacillati</taxon>
        <taxon>Actinomycetota</taxon>
        <taxon>Actinomycetes</taxon>
        <taxon>Pseudonocardiales</taxon>
        <taxon>Pseudonocardiaceae</taxon>
        <taxon>Pseudonocardia</taxon>
    </lineage>
</organism>
<evidence type="ECO:0000313" key="4">
    <source>
        <dbReference type="EMBL" id="OSY40403.1"/>
    </source>
</evidence>
<dbReference type="InterPro" id="IPR000160">
    <property type="entry name" value="GGDEF_dom"/>
</dbReference>
<accession>A0A1Y2MYZ9</accession>
<comment type="caution">
    <text evidence="4">The sequence shown here is derived from an EMBL/GenBank/DDBJ whole genome shotgun (WGS) entry which is preliminary data.</text>
</comment>
<evidence type="ECO:0000259" key="3">
    <source>
        <dbReference type="PROSITE" id="PS50887"/>
    </source>
</evidence>